<dbReference type="PANTHER" id="PTHR23512:SF3">
    <property type="entry name" value="MAJOR FACILITATOR SUPERFAMILY DOMAIN-CONTAINING PROTEIN 1"/>
    <property type="match status" value="1"/>
</dbReference>
<comment type="catalytic activity">
    <reaction evidence="20">
        <text>L-lysyl-glycine(out) = L-lysyl-glycine(in)</text>
        <dbReference type="Rhea" id="RHEA:79407"/>
        <dbReference type="ChEBI" id="CHEBI:191202"/>
    </reaction>
</comment>
<feature type="transmembrane region" description="Helical" evidence="25">
    <location>
        <begin position="55"/>
        <end position="77"/>
    </location>
</feature>
<evidence type="ECO:0000256" key="24">
    <source>
        <dbReference type="ARBA" id="ARBA00046376"/>
    </source>
</evidence>
<keyword evidence="5 25" id="KW-1133">Transmembrane helix</keyword>
<evidence type="ECO:0000256" key="2">
    <source>
        <dbReference type="ARBA" id="ARBA00008335"/>
    </source>
</evidence>
<accession>A0A9D7SIG3</accession>
<dbReference type="InterPro" id="IPR020846">
    <property type="entry name" value="MFS_dom"/>
</dbReference>
<feature type="transmembrane region" description="Helical" evidence="25">
    <location>
        <begin position="267"/>
        <end position="287"/>
    </location>
</feature>
<dbReference type="GO" id="GO:0022857">
    <property type="term" value="F:transmembrane transporter activity"/>
    <property type="evidence" value="ECO:0007669"/>
    <property type="project" value="InterPro"/>
</dbReference>
<dbReference type="Gene3D" id="1.20.1250.20">
    <property type="entry name" value="MFS general substrate transporter like domains"/>
    <property type="match status" value="2"/>
</dbReference>
<comment type="catalytic activity">
    <reaction evidence="15">
        <text>L-arginyl-L-alpha-amino acid(out) = L-arginyl-L-alpha-amino acid(in)</text>
        <dbReference type="Rhea" id="RHEA:79371"/>
        <dbReference type="ChEBI" id="CHEBI:84315"/>
    </reaction>
</comment>
<evidence type="ECO:0000256" key="23">
    <source>
        <dbReference type="ARBA" id="ARBA00045709"/>
    </source>
</evidence>
<feature type="transmembrane region" description="Helical" evidence="25">
    <location>
        <begin position="16"/>
        <end position="35"/>
    </location>
</feature>
<comment type="similarity">
    <text evidence="2">Belongs to the major facilitator superfamily.</text>
</comment>
<evidence type="ECO:0000256" key="10">
    <source>
        <dbReference type="ARBA" id="ARBA00044881"/>
    </source>
</evidence>
<dbReference type="GO" id="GO:0005765">
    <property type="term" value="C:lysosomal membrane"/>
    <property type="evidence" value="ECO:0007669"/>
    <property type="project" value="UniProtKB-SubCell"/>
</dbReference>
<proteinExistence type="inferred from homology"/>
<dbReference type="InterPro" id="IPR052187">
    <property type="entry name" value="MFSD1"/>
</dbReference>
<comment type="catalytic activity">
    <reaction evidence="11">
        <text>L-alpha-aminoacyl-L-histidine(out) = L-alpha-aminoacyl-L-histidine(in)</text>
        <dbReference type="Rhea" id="RHEA:79375"/>
        <dbReference type="ChEBI" id="CHEBI:229967"/>
    </reaction>
</comment>
<comment type="catalytic activity">
    <reaction evidence="16">
        <text>L-lysyl-L-lysine(out) = L-lysyl-L-lysine(in)</text>
        <dbReference type="Rhea" id="RHEA:79403"/>
        <dbReference type="ChEBI" id="CHEBI:229956"/>
    </reaction>
</comment>
<evidence type="ECO:0000256" key="9">
    <source>
        <dbReference type="ARBA" id="ARBA00044878"/>
    </source>
</evidence>
<evidence type="ECO:0000256" key="19">
    <source>
        <dbReference type="ARBA" id="ARBA00044919"/>
    </source>
</evidence>
<name>A0A9D7SIG3_9BACT</name>
<evidence type="ECO:0000256" key="25">
    <source>
        <dbReference type="SAM" id="Phobius"/>
    </source>
</evidence>
<evidence type="ECO:0000256" key="17">
    <source>
        <dbReference type="ARBA" id="ARBA00044903"/>
    </source>
</evidence>
<evidence type="ECO:0000256" key="22">
    <source>
        <dbReference type="ARBA" id="ARBA00045018"/>
    </source>
</evidence>
<feature type="transmembrane region" description="Helical" evidence="25">
    <location>
        <begin position="228"/>
        <end position="247"/>
    </location>
</feature>
<evidence type="ECO:0000256" key="21">
    <source>
        <dbReference type="ARBA" id="ARBA00044985"/>
    </source>
</evidence>
<comment type="catalytic activity">
    <reaction evidence="8">
        <text>L-lysyl-L-alanine(out) = L-lysyl-L-alanine(in)</text>
        <dbReference type="Rhea" id="RHEA:79399"/>
        <dbReference type="ChEBI" id="CHEBI:229954"/>
    </reaction>
</comment>
<dbReference type="EMBL" id="JADKIO010000009">
    <property type="protein sequence ID" value="MBK9797406.1"/>
    <property type="molecule type" value="Genomic_DNA"/>
</dbReference>
<dbReference type="Proteomes" id="UP000886657">
    <property type="component" value="Unassembled WGS sequence"/>
</dbReference>
<evidence type="ECO:0000256" key="3">
    <source>
        <dbReference type="ARBA" id="ARBA00022448"/>
    </source>
</evidence>
<comment type="catalytic activity">
    <reaction evidence="14">
        <text>L-aspartyl-L-lysine(out) = L-aspartyl-L-lysine(in)</text>
        <dbReference type="Rhea" id="RHEA:79411"/>
        <dbReference type="ChEBI" id="CHEBI:229953"/>
    </reaction>
</comment>
<comment type="catalytic activity">
    <reaction evidence="10">
        <text>L-alpha-aminoacyl-L-arginine(out) = L-alpha-aminoacyl-L-arginine(in)</text>
        <dbReference type="Rhea" id="RHEA:79367"/>
        <dbReference type="ChEBI" id="CHEBI:229968"/>
    </reaction>
</comment>
<comment type="catalytic activity">
    <reaction evidence="19">
        <text>L-alanyl-L-lysine(out) = L-alanyl-L-lysine(in)</text>
        <dbReference type="Rhea" id="RHEA:79415"/>
        <dbReference type="ChEBI" id="CHEBI:192470"/>
    </reaction>
</comment>
<comment type="subcellular location">
    <subcellularLocation>
        <location evidence="1">Lysosome membrane</location>
        <topology evidence="1">Multi-pass membrane protein</topology>
    </subcellularLocation>
</comment>
<evidence type="ECO:0000256" key="13">
    <source>
        <dbReference type="ARBA" id="ARBA00044893"/>
    </source>
</evidence>
<keyword evidence="6 25" id="KW-0472">Membrane</keyword>
<keyword evidence="3" id="KW-0813">Transport</keyword>
<keyword evidence="7" id="KW-0458">Lysosome</keyword>
<keyword evidence="4 25" id="KW-0812">Transmembrane</keyword>
<feature type="transmembrane region" description="Helical" evidence="25">
    <location>
        <begin position="178"/>
        <end position="198"/>
    </location>
</feature>
<feature type="transmembrane region" description="Helical" evidence="25">
    <location>
        <begin position="319"/>
        <end position="344"/>
    </location>
</feature>
<feature type="transmembrane region" description="Helical" evidence="25">
    <location>
        <begin position="294"/>
        <end position="313"/>
    </location>
</feature>
<comment type="caution">
    <text evidence="27">The sequence shown here is derived from an EMBL/GenBank/DDBJ whole genome shotgun (WGS) entry which is preliminary data.</text>
</comment>
<protein>
    <recommendedName>
        <fullName evidence="21">Lysosomal dipeptide transporter MFSD1</fullName>
    </recommendedName>
    <alternativeName>
        <fullName evidence="22">Major facilitator superfamily domain-containing protein 1</fullName>
    </alternativeName>
</protein>
<dbReference type="InterPro" id="IPR036259">
    <property type="entry name" value="MFS_trans_sf"/>
</dbReference>
<gene>
    <name evidence="27" type="ORF">IPP58_13095</name>
</gene>
<evidence type="ECO:0000256" key="14">
    <source>
        <dbReference type="ARBA" id="ARBA00044898"/>
    </source>
</evidence>
<dbReference type="Pfam" id="PF07690">
    <property type="entry name" value="MFS_1"/>
    <property type="match status" value="2"/>
</dbReference>
<dbReference type="PROSITE" id="PS50850">
    <property type="entry name" value="MFS"/>
    <property type="match status" value="1"/>
</dbReference>
<feature type="transmembrane region" description="Helical" evidence="25">
    <location>
        <begin position="89"/>
        <end position="110"/>
    </location>
</feature>
<feature type="transmembrane region" description="Helical" evidence="25">
    <location>
        <begin position="116"/>
        <end position="137"/>
    </location>
</feature>
<comment type="subunit">
    <text evidence="24">Homodimer. Interacts with lysosomal protein GLMP (via lumenal domain); the interaction starts while both proteins are still in the endoplasmic reticulum and is required for stabilization of MFSD1 in lysosomes but has no direct effect on its targeting to lysosomes or transporter activity.</text>
</comment>
<evidence type="ECO:0000256" key="1">
    <source>
        <dbReference type="ARBA" id="ARBA00004155"/>
    </source>
</evidence>
<evidence type="ECO:0000256" key="5">
    <source>
        <dbReference type="ARBA" id="ARBA00022989"/>
    </source>
</evidence>
<dbReference type="SUPFAM" id="SSF103473">
    <property type="entry name" value="MFS general substrate transporter"/>
    <property type="match status" value="1"/>
</dbReference>
<comment type="catalytic activity">
    <reaction evidence="9">
        <text>L-histidyl-glycine(out) = L-histidyl-glycine(in)</text>
        <dbReference type="Rhea" id="RHEA:79395"/>
        <dbReference type="ChEBI" id="CHEBI:229957"/>
    </reaction>
</comment>
<comment type="catalytic activity">
    <reaction evidence="18">
        <text>L-histidyl-L-alpha-amino acid(out) = L-histidyl-L-alpha-amino acid(in)</text>
        <dbReference type="Rhea" id="RHEA:79379"/>
        <dbReference type="ChEBI" id="CHEBI:229964"/>
    </reaction>
</comment>
<evidence type="ECO:0000256" key="6">
    <source>
        <dbReference type="ARBA" id="ARBA00023136"/>
    </source>
</evidence>
<evidence type="ECO:0000256" key="12">
    <source>
        <dbReference type="ARBA" id="ARBA00044891"/>
    </source>
</evidence>
<evidence type="ECO:0000256" key="16">
    <source>
        <dbReference type="ARBA" id="ARBA00044900"/>
    </source>
</evidence>
<evidence type="ECO:0000313" key="28">
    <source>
        <dbReference type="Proteomes" id="UP000886657"/>
    </source>
</evidence>
<evidence type="ECO:0000256" key="7">
    <source>
        <dbReference type="ARBA" id="ARBA00023228"/>
    </source>
</evidence>
<organism evidence="27 28">
    <name type="scientific">Candidatus Geothrix skivensis</name>
    <dbReference type="NCBI Taxonomy" id="2954439"/>
    <lineage>
        <taxon>Bacteria</taxon>
        <taxon>Pseudomonadati</taxon>
        <taxon>Acidobacteriota</taxon>
        <taxon>Holophagae</taxon>
        <taxon>Holophagales</taxon>
        <taxon>Holophagaceae</taxon>
        <taxon>Geothrix</taxon>
    </lineage>
</organism>
<feature type="transmembrane region" description="Helical" evidence="25">
    <location>
        <begin position="351"/>
        <end position="370"/>
    </location>
</feature>
<evidence type="ECO:0000256" key="20">
    <source>
        <dbReference type="ARBA" id="ARBA00044924"/>
    </source>
</evidence>
<evidence type="ECO:0000256" key="4">
    <source>
        <dbReference type="ARBA" id="ARBA00022692"/>
    </source>
</evidence>
<evidence type="ECO:0000256" key="15">
    <source>
        <dbReference type="ARBA" id="ARBA00044899"/>
    </source>
</evidence>
<comment type="catalytic activity">
    <reaction evidence="17">
        <text>L-arginyl-glycine(out) = L-arginyl-glycine(in)</text>
        <dbReference type="Rhea" id="RHEA:79391"/>
        <dbReference type="ChEBI" id="CHEBI:229955"/>
    </reaction>
</comment>
<dbReference type="AlphaFoldDB" id="A0A9D7SIG3"/>
<dbReference type="InterPro" id="IPR011701">
    <property type="entry name" value="MFS"/>
</dbReference>
<feature type="transmembrane region" description="Helical" evidence="25">
    <location>
        <begin position="390"/>
        <end position="409"/>
    </location>
</feature>
<comment type="catalytic activity">
    <reaction evidence="12">
        <text>L-lysyl-L-alpha-amino acid(out) = L-lysyl-L-alpha-amino acid(in)</text>
        <dbReference type="Rhea" id="RHEA:79387"/>
        <dbReference type="ChEBI" id="CHEBI:229965"/>
    </reaction>
</comment>
<sequence>MPSVPSVQERPAPPPAFRWLVLVVISLAMFGNYYVYDAISPLADVLQKQLGFTDANIGLLQGIYSVPNIVMVLLGGILIDRIGVKRATFIFAVLCFLGALLTALSPKLWIMASGRLVFGLGAESLIVAVTAAVAQWFRGKELSFAFGINLLIARLGSFAALNSPTWAQGAFGSWRTPLLIATVFGAVCVIAAGIYWLMENSAERRYTLGSQGGTDKVIWGDLLKFSPTYWYVVALCITFYSGIFPFQTFAVKFFQDAHGATRESGGFLSSMLTLFAMVGTPLFGLLVDRVGKRALFMMLGSLLLIPVYLLMAYTHVSLYLPMAMMGIAFSLIPAVMWPSVAYLVPEAKLGTAYGLMTLIQNVGLAGFNFLIGWANDYAGASAAHPAGYRLGMWIFSSLGFFGFLFAYLLRRAETGPDAKGLETITTANQPA</sequence>
<evidence type="ECO:0000256" key="18">
    <source>
        <dbReference type="ARBA" id="ARBA00044912"/>
    </source>
</evidence>
<evidence type="ECO:0000256" key="8">
    <source>
        <dbReference type="ARBA" id="ARBA00044876"/>
    </source>
</evidence>
<comment type="function">
    <text evidence="23">Lysosomal dipeptide uniporter that selectively exports lysine, arginine or histidine-containing dipeptides with a net positive charge from the lysosome lumen into the cytosol. Could play a role in a specific type of protein O-glycosylation indirectly regulating macrophages migration and tissue invasion. Also essential for liver homeostasis.</text>
</comment>
<dbReference type="PANTHER" id="PTHR23512">
    <property type="entry name" value="MAJOR FACILITATOR SUPERFAMILY DOMAIN-CONTAINING PROTEIN 1"/>
    <property type="match status" value="1"/>
</dbReference>
<comment type="catalytic activity">
    <reaction evidence="13">
        <text>L-alpha-aminoacyl-L-lysine(out) = L-alpha-aminoacyl-L-lysine(in)</text>
        <dbReference type="Rhea" id="RHEA:79383"/>
        <dbReference type="ChEBI" id="CHEBI:229966"/>
    </reaction>
</comment>
<evidence type="ECO:0000259" key="26">
    <source>
        <dbReference type="PROSITE" id="PS50850"/>
    </source>
</evidence>
<evidence type="ECO:0000313" key="27">
    <source>
        <dbReference type="EMBL" id="MBK9797406.1"/>
    </source>
</evidence>
<evidence type="ECO:0000256" key="11">
    <source>
        <dbReference type="ARBA" id="ARBA00044884"/>
    </source>
</evidence>
<feature type="domain" description="Major facilitator superfamily (MFS) profile" evidence="26">
    <location>
        <begin position="21"/>
        <end position="414"/>
    </location>
</feature>
<reference evidence="27" key="1">
    <citation type="submission" date="2020-10" db="EMBL/GenBank/DDBJ databases">
        <title>Connecting structure to function with the recovery of over 1000 high-quality activated sludge metagenome-assembled genomes encoding full-length rRNA genes using long-read sequencing.</title>
        <authorList>
            <person name="Singleton C.M."/>
            <person name="Petriglieri F."/>
            <person name="Kristensen J.M."/>
            <person name="Kirkegaard R.H."/>
            <person name="Michaelsen T.Y."/>
            <person name="Andersen M.H."/>
            <person name="Karst S.M."/>
            <person name="Dueholm M.S."/>
            <person name="Nielsen P.H."/>
            <person name="Albertsen M."/>
        </authorList>
    </citation>
    <scope>NUCLEOTIDE SEQUENCE</scope>
    <source>
        <strain evidence="27">Skiv_18-Q3-R9-52_MAXAC.067</strain>
    </source>
</reference>